<dbReference type="KEGG" id="gfm:Enr17x_54010"/>
<evidence type="ECO:0000256" key="1">
    <source>
        <dbReference type="SAM" id="MobiDB-lite"/>
    </source>
</evidence>
<sequence>MTSLDPSPLIATQREVTVTEVREILEADRKREQRVAGLLDEHRSRVTRLSQPALLRIVAVSIGLVLTTALGTVSLADTELVGSAQPNATTQKSEQNQPRKTDVSAKQADGNDNTDATAVPLDQHFVYTGRVVNSQGQPVAGTTINVVNTSNERASVDSDGIVSSHKSLNQVRTNADGTFRVEFDDWWTRYHRERKQRQPQRLSGSSPGTILVVTAPGHAPEWISTVDDPHDKPLQIRLRKNTPAIRGQLVNQAGVGIAGLSVSLVSLWSAEDGAVDRWLQELPDLRKQGQLPSYENKILQDSHRSRQGQFPQKTHVTANTPGFPSTFKTDREGRFEIPDIGKDRLAILKIEGPGVTTQLIAVVTRKMEPVQARPIEVRGPVDATYYGADFRMVMEPDLVVEGVVCDRDTGAPIAARLTVFRVVSRVKRPGFQINRLRNLDLDSMTDANGKYRIEGLPRNSELTLNVMPEGDQPYFRTEFRLAEPDGGRELITLDVKLRRGVLFRGTLTEKQTGKPIPNARFDYFPLRTNPNASQYLRYQGNTSSSVRPMRQRFKSAEDGSFSLIGIPGKGIIAVQINNPVYPRGAGLEQLKDLINKKRGTLNTFDHCSITSYQLLKLVTVPSGASEMKVDLQADLGTVKVPAKK</sequence>
<organism evidence="2 3">
    <name type="scientific">Gimesia fumaroli</name>
    <dbReference type="NCBI Taxonomy" id="2527976"/>
    <lineage>
        <taxon>Bacteria</taxon>
        <taxon>Pseudomonadati</taxon>
        <taxon>Planctomycetota</taxon>
        <taxon>Planctomycetia</taxon>
        <taxon>Planctomycetales</taxon>
        <taxon>Planctomycetaceae</taxon>
        <taxon>Gimesia</taxon>
    </lineage>
</organism>
<gene>
    <name evidence="2" type="ORF">Enr17x_54010</name>
</gene>
<feature type="compositionally biased region" description="Polar residues" evidence="1">
    <location>
        <begin position="85"/>
        <end position="96"/>
    </location>
</feature>
<dbReference type="RefSeq" id="WP_145312767.1">
    <property type="nucleotide sequence ID" value="NZ_CP037452.1"/>
</dbReference>
<protein>
    <submittedName>
        <fullName evidence="2">Uncharacterized protein</fullName>
    </submittedName>
</protein>
<feature type="compositionally biased region" description="Polar residues" evidence="1">
    <location>
        <begin position="307"/>
        <end position="327"/>
    </location>
</feature>
<feature type="region of interest" description="Disordered" evidence="1">
    <location>
        <begin position="301"/>
        <end position="330"/>
    </location>
</feature>
<dbReference type="EMBL" id="CP037452">
    <property type="protein sequence ID" value="QDV53327.1"/>
    <property type="molecule type" value="Genomic_DNA"/>
</dbReference>
<feature type="region of interest" description="Disordered" evidence="1">
    <location>
        <begin position="85"/>
        <end position="117"/>
    </location>
</feature>
<evidence type="ECO:0000313" key="3">
    <source>
        <dbReference type="Proteomes" id="UP000318313"/>
    </source>
</evidence>
<dbReference type="AlphaFoldDB" id="A0A518IJQ4"/>
<accession>A0A518IJQ4</accession>
<reference evidence="2 3" key="1">
    <citation type="submission" date="2019-03" db="EMBL/GenBank/DDBJ databases">
        <title>Deep-cultivation of Planctomycetes and their phenomic and genomic characterization uncovers novel biology.</title>
        <authorList>
            <person name="Wiegand S."/>
            <person name="Jogler M."/>
            <person name="Boedeker C."/>
            <person name="Pinto D."/>
            <person name="Vollmers J."/>
            <person name="Rivas-Marin E."/>
            <person name="Kohn T."/>
            <person name="Peeters S.H."/>
            <person name="Heuer A."/>
            <person name="Rast P."/>
            <person name="Oberbeckmann S."/>
            <person name="Bunk B."/>
            <person name="Jeske O."/>
            <person name="Meyerdierks A."/>
            <person name="Storesund J.E."/>
            <person name="Kallscheuer N."/>
            <person name="Luecker S."/>
            <person name="Lage O.M."/>
            <person name="Pohl T."/>
            <person name="Merkel B.J."/>
            <person name="Hornburger P."/>
            <person name="Mueller R.-W."/>
            <person name="Bruemmer F."/>
            <person name="Labrenz M."/>
            <person name="Spormann A.M."/>
            <person name="Op den Camp H."/>
            <person name="Overmann J."/>
            <person name="Amann R."/>
            <person name="Jetten M.S.M."/>
            <person name="Mascher T."/>
            <person name="Medema M.H."/>
            <person name="Devos D.P."/>
            <person name="Kaster A.-K."/>
            <person name="Ovreas L."/>
            <person name="Rohde M."/>
            <person name="Galperin M.Y."/>
            <person name="Jogler C."/>
        </authorList>
    </citation>
    <scope>NUCLEOTIDE SEQUENCE [LARGE SCALE GENOMIC DNA]</scope>
    <source>
        <strain evidence="2 3">Enr17</strain>
    </source>
</reference>
<dbReference type="InterPro" id="IPR008969">
    <property type="entry name" value="CarboxyPept-like_regulatory"/>
</dbReference>
<dbReference type="SUPFAM" id="SSF49464">
    <property type="entry name" value="Carboxypeptidase regulatory domain-like"/>
    <property type="match status" value="1"/>
</dbReference>
<keyword evidence="3" id="KW-1185">Reference proteome</keyword>
<proteinExistence type="predicted"/>
<name>A0A518IJQ4_9PLAN</name>
<evidence type="ECO:0000313" key="2">
    <source>
        <dbReference type="EMBL" id="QDV53327.1"/>
    </source>
</evidence>
<dbReference type="OrthoDB" id="256352at2"/>
<dbReference type="Proteomes" id="UP000318313">
    <property type="component" value="Chromosome"/>
</dbReference>